<dbReference type="GO" id="GO:0016042">
    <property type="term" value="P:lipid catabolic process"/>
    <property type="evidence" value="ECO:0007669"/>
    <property type="project" value="InterPro"/>
</dbReference>
<dbReference type="InterPro" id="IPR002918">
    <property type="entry name" value="Lipase_EstA/Esterase_EstB"/>
</dbReference>
<dbReference type="Pfam" id="PF01674">
    <property type="entry name" value="Lipase_2"/>
    <property type="match status" value="1"/>
</dbReference>
<dbReference type="Gene3D" id="3.40.50.1820">
    <property type="entry name" value="alpha/beta hydrolase"/>
    <property type="match status" value="1"/>
</dbReference>
<dbReference type="Proteomes" id="UP000322244">
    <property type="component" value="Unassembled WGS sequence"/>
</dbReference>
<accession>A0A5A7SC35</accession>
<keyword evidence="2" id="KW-0378">Hydrolase</keyword>
<organism evidence="2 3">
    <name type="scientific">Antrihabitans cavernicola</name>
    <dbReference type="NCBI Taxonomy" id="2495913"/>
    <lineage>
        <taxon>Bacteria</taxon>
        <taxon>Bacillati</taxon>
        <taxon>Actinomycetota</taxon>
        <taxon>Actinomycetes</taxon>
        <taxon>Mycobacteriales</taxon>
        <taxon>Nocardiaceae</taxon>
        <taxon>Antrihabitans</taxon>
    </lineage>
</organism>
<proteinExistence type="predicted"/>
<dbReference type="EMBL" id="VLNY01000007">
    <property type="protein sequence ID" value="KAA0022045.1"/>
    <property type="molecule type" value="Genomic_DNA"/>
</dbReference>
<dbReference type="InterPro" id="IPR029058">
    <property type="entry name" value="AB_hydrolase_fold"/>
</dbReference>
<evidence type="ECO:0000256" key="1">
    <source>
        <dbReference type="SAM" id="SignalP"/>
    </source>
</evidence>
<gene>
    <name evidence="2" type="ORF">FOY51_16860</name>
</gene>
<name>A0A5A7SC35_9NOCA</name>
<dbReference type="GO" id="GO:0016298">
    <property type="term" value="F:lipase activity"/>
    <property type="evidence" value="ECO:0007669"/>
    <property type="project" value="TreeGrafter"/>
</dbReference>
<dbReference type="PANTHER" id="PTHR32015">
    <property type="entry name" value="FASTING INDUCED LIPASE"/>
    <property type="match status" value="1"/>
</dbReference>
<keyword evidence="3" id="KW-1185">Reference proteome</keyword>
<dbReference type="AlphaFoldDB" id="A0A5A7SC35"/>
<dbReference type="OrthoDB" id="8871309at2"/>
<evidence type="ECO:0000313" key="3">
    <source>
        <dbReference type="Proteomes" id="UP000322244"/>
    </source>
</evidence>
<feature type="chain" id="PRO_5022917002" evidence="1">
    <location>
        <begin position="25"/>
        <end position="313"/>
    </location>
</feature>
<dbReference type="SUPFAM" id="SSF53474">
    <property type="entry name" value="alpha/beta-Hydrolases"/>
    <property type="match status" value="1"/>
</dbReference>
<sequence length="313" mass="32695">MRRMIGALAIACAIALTTAGTASAQDAPLPVNFDLTTGISDALIHPGGFPPGTNDWNCRPSAAHPRPVVLVHGTGTNAQSNWGVYGPLLKNEGYCVYALTYGAHKDAPGELSTIGGMRSMADSAVEFAAFADRVLKATGASKIDVVGHSQGTIVPTYYAKRLGGADKIDKYVSLSPIWRGTDIAYAQQLSAFGDAIGATPVLDATIYAECAACKQLVQGSPFLTSLEADGVYLPGITYTNIATTGDDVVVPYTNGVVPGPNVTNIVLQDTCRLDFANHVGTAADERAAMFVLDALDPAHPHPVPCKFVLPYTG</sequence>
<keyword evidence="1" id="KW-0732">Signal</keyword>
<feature type="signal peptide" evidence="1">
    <location>
        <begin position="1"/>
        <end position="24"/>
    </location>
</feature>
<comment type="caution">
    <text evidence="2">The sequence shown here is derived from an EMBL/GenBank/DDBJ whole genome shotgun (WGS) entry which is preliminary data.</text>
</comment>
<protein>
    <submittedName>
        <fullName evidence="2">Alpha/beta fold hydrolase</fullName>
    </submittedName>
</protein>
<dbReference type="RefSeq" id="WP_149431408.1">
    <property type="nucleotide sequence ID" value="NZ_VLNY01000007.1"/>
</dbReference>
<reference evidence="2 3" key="1">
    <citation type="submission" date="2019-07" db="EMBL/GenBank/DDBJ databases">
        <title>Rhodococcus cavernicolus sp. nov., isolated from a cave.</title>
        <authorList>
            <person name="Lee S.D."/>
        </authorList>
    </citation>
    <scope>NUCLEOTIDE SEQUENCE [LARGE SCALE GENOMIC DNA]</scope>
    <source>
        <strain evidence="2 3">C1-24</strain>
    </source>
</reference>
<evidence type="ECO:0000313" key="2">
    <source>
        <dbReference type="EMBL" id="KAA0022045.1"/>
    </source>
</evidence>
<dbReference type="PANTHER" id="PTHR32015:SF1">
    <property type="entry name" value="LIPASE"/>
    <property type="match status" value="1"/>
</dbReference>